<dbReference type="OrthoDB" id="6133115at2759"/>
<organism evidence="10 11">
    <name type="scientific">Callosobruchus maculatus</name>
    <name type="common">Southern cowpea weevil</name>
    <name type="synonym">Pulse bruchid</name>
    <dbReference type="NCBI Taxonomy" id="64391"/>
    <lineage>
        <taxon>Eukaryota</taxon>
        <taxon>Metazoa</taxon>
        <taxon>Ecdysozoa</taxon>
        <taxon>Arthropoda</taxon>
        <taxon>Hexapoda</taxon>
        <taxon>Insecta</taxon>
        <taxon>Pterygota</taxon>
        <taxon>Neoptera</taxon>
        <taxon>Endopterygota</taxon>
        <taxon>Coleoptera</taxon>
        <taxon>Polyphaga</taxon>
        <taxon>Cucujiformia</taxon>
        <taxon>Chrysomeloidea</taxon>
        <taxon>Chrysomelidae</taxon>
        <taxon>Bruchinae</taxon>
        <taxon>Bruchini</taxon>
        <taxon>Callosobruchus</taxon>
    </lineage>
</organism>
<evidence type="ECO:0000256" key="6">
    <source>
        <dbReference type="ARBA" id="ARBA00022989"/>
    </source>
</evidence>
<proteinExistence type="predicted"/>
<evidence type="ECO:0000259" key="9">
    <source>
        <dbReference type="PROSITE" id="PS50850"/>
    </source>
</evidence>
<feature type="transmembrane region" description="Helical" evidence="8">
    <location>
        <begin position="200"/>
        <end position="221"/>
    </location>
</feature>
<sequence length="346" mass="38813">MEKEKTSPQIFAIVVCEISTPKVRGTWGNFVALGIFLGQFVIHVVGAYFTVSQTALIFLPLGPLFFILMLFVPESPYYYIIKHRVEDAKRSLSKLRGKKDVDEDITHIRQAIERQMLLAATWKELFFVKMNRKALFAGIFLRVSQQLGGVASFNIYTQLIFEKAGTSLKPENCSIIYTGICFVFMAIGSFLGDRFGRKKAYITSCFTCGVVLLLEAVYFYLDQEVPGAEVRRFNWFPLAGMISYVICSSFGLGTIPTLMLGELFSASIKTKGLTILTFVFGIMLFVSNNLFYLLKQFVGMYGPFLCFGLCCLVSSVLSMFIVPETSGKSLEQIQSSLETKQDGQKV</sequence>
<feature type="transmembrane region" description="Helical" evidence="8">
    <location>
        <begin position="30"/>
        <end position="51"/>
    </location>
</feature>
<feature type="transmembrane region" description="Helical" evidence="8">
    <location>
        <begin position="300"/>
        <end position="322"/>
    </location>
</feature>
<feature type="transmembrane region" description="Helical" evidence="8">
    <location>
        <begin position="273"/>
        <end position="294"/>
    </location>
</feature>
<protein>
    <recommendedName>
        <fullName evidence="9">Major facilitator superfamily (MFS) profile domain-containing protein</fullName>
    </recommendedName>
</protein>
<dbReference type="Gene3D" id="1.20.1250.20">
    <property type="entry name" value="MFS general substrate transporter like domains"/>
    <property type="match status" value="1"/>
</dbReference>
<dbReference type="InterPro" id="IPR020846">
    <property type="entry name" value="MFS_dom"/>
</dbReference>
<evidence type="ECO:0000313" key="10">
    <source>
        <dbReference type="EMBL" id="VEN53325.1"/>
    </source>
</evidence>
<dbReference type="GO" id="GO:0005886">
    <property type="term" value="C:plasma membrane"/>
    <property type="evidence" value="ECO:0007669"/>
    <property type="project" value="UniProtKB-SubCell"/>
</dbReference>
<dbReference type="PANTHER" id="PTHR48021:SF46">
    <property type="entry name" value="MAJOR FACILITATOR SUPERFAMILY (MFS) PROFILE DOMAIN-CONTAINING PROTEIN"/>
    <property type="match status" value="1"/>
</dbReference>
<accession>A0A653CZH1</accession>
<keyword evidence="7 8" id="KW-0472">Membrane</keyword>
<dbReference type="PROSITE" id="PS50850">
    <property type="entry name" value="MFS"/>
    <property type="match status" value="1"/>
</dbReference>
<dbReference type="AlphaFoldDB" id="A0A653CZH1"/>
<feature type="transmembrane region" description="Helical" evidence="8">
    <location>
        <begin position="57"/>
        <end position="80"/>
    </location>
</feature>
<keyword evidence="5 8" id="KW-0812">Transmembrane</keyword>
<evidence type="ECO:0000256" key="7">
    <source>
        <dbReference type="ARBA" id="ARBA00023136"/>
    </source>
</evidence>
<dbReference type="InterPro" id="IPR036259">
    <property type="entry name" value="MFS_trans_sf"/>
</dbReference>
<dbReference type="Pfam" id="PF00083">
    <property type="entry name" value="Sugar_tr"/>
    <property type="match status" value="1"/>
</dbReference>
<feature type="domain" description="Major facilitator superfamily (MFS) profile" evidence="9">
    <location>
        <begin position="1"/>
        <end position="326"/>
    </location>
</feature>
<keyword evidence="3" id="KW-1003">Cell membrane</keyword>
<gene>
    <name evidence="10" type="ORF">CALMAC_LOCUS13155</name>
</gene>
<dbReference type="PANTHER" id="PTHR48021">
    <property type="match status" value="1"/>
</dbReference>
<evidence type="ECO:0000256" key="3">
    <source>
        <dbReference type="ARBA" id="ARBA00022475"/>
    </source>
</evidence>
<keyword evidence="6 8" id="KW-1133">Transmembrane helix</keyword>
<keyword evidence="4" id="KW-0762">Sugar transport</keyword>
<keyword evidence="11" id="KW-1185">Reference proteome</keyword>
<dbReference type="InterPro" id="IPR050549">
    <property type="entry name" value="MFS_Trehalose_Transporter"/>
</dbReference>
<keyword evidence="2" id="KW-0813">Transport</keyword>
<reference evidence="10 11" key="1">
    <citation type="submission" date="2019-01" db="EMBL/GenBank/DDBJ databases">
        <authorList>
            <person name="Sayadi A."/>
        </authorList>
    </citation>
    <scope>NUCLEOTIDE SEQUENCE [LARGE SCALE GENOMIC DNA]</scope>
</reference>
<feature type="transmembrane region" description="Helical" evidence="8">
    <location>
        <begin position="175"/>
        <end position="193"/>
    </location>
</feature>
<dbReference type="InterPro" id="IPR005828">
    <property type="entry name" value="MFS_sugar_transport-like"/>
</dbReference>
<dbReference type="GO" id="GO:0022857">
    <property type="term" value="F:transmembrane transporter activity"/>
    <property type="evidence" value="ECO:0007669"/>
    <property type="project" value="InterPro"/>
</dbReference>
<name>A0A653CZH1_CALMS</name>
<evidence type="ECO:0000256" key="2">
    <source>
        <dbReference type="ARBA" id="ARBA00022448"/>
    </source>
</evidence>
<dbReference type="Proteomes" id="UP000410492">
    <property type="component" value="Unassembled WGS sequence"/>
</dbReference>
<feature type="transmembrane region" description="Helical" evidence="8">
    <location>
        <begin position="241"/>
        <end position="261"/>
    </location>
</feature>
<dbReference type="SUPFAM" id="SSF103473">
    <property type="entry name" value="MFS general substrate transporter"/>
    <property type="match status" value="1"/>
</dbReference>
<dbReference type="FunFam" id="1.20.1250.20:FF:000218">
    <property type="entry name" value="facilitated trehalose transporter Tret1"/>
    <property type="match status" value="1"/>
</dbReference>
<evidence type="ECO:0000256" key="8">
    <source>
        <dbReference type="SAM" id="Phobius"/>
    </source>
</evidence>
<evidence type="ECO:0000256" key="1">
    <source>
        <dbReference type="ARBA" id="ARBA00004651"/>
    </source>
</evidence>
<evidence type="ECO:0000256" key="5">
    <source>
        <dbReference type="ARBA" id="ARBA00022692"/>
    </source>
</evidence>
<evidence type="ECO:0000256" key="4">
    <source>
        <dbReference type="ARBA" id="ARBA00022597"/>
    </source>
</evidence>
<comment type="subcellular location">
    <subcellularLocation>
        <location evidence="1">Cell membrane</location>
        <topology evidence="1">Multi-pass membrane protein</topology>
    </subcellularLocation>
</comment>
<dbReference type="EMBL" id="CAACVG010009446">
    <property type="protein sequence ID" value="VEN53325.1"/>
    <property type="molecule type" value="Genomic_DNA"/>
</dbReference>
<evidence type="ECO:0000313" key="11">
    <source>
        <dbReference type="Proteomes" id="UP000410492"/>
    </source>
</evidence>